<accession>A0A9N8WHW4</accession>
<comment type="caution">
    <text evidence="1">The sequence shown here is derived from an EMBL/GenBank/DDBJ whole genome shotgun (WGS) entry which is preliminary data.</text>
</comment>
<proteinExistence type="predicted"/>
<reference evidence="1" key="1">
    <citation type="submission" date="2021-06" db="EMBL/GenBank/DDBJ databases">
        <authorList>
            <person name="Kallberg Y."/>
            <person name="Tangrot J."/>
            <person name="Rosling A."/>
        </authorList>
    </citation>
    <scope>NUCLEOTIDE SEQUENCE</scope>
    <source>
        <strain evidence="1">BR232B</strain>
    </source>
</reference>
<protein>
    <submittedName>
        <fullName evidence="1">5284_t:CDS:1</fullName>
    </submittedName>
</protein>
<organism evidence="1 2">
    <name type="scientific">Paraglomus brasilianum</name>
    <dbReference type="NCBI Taxonomy" id="144538"/>
    <lineage>
        <taxon>Eukaryota</taxon>
        <taxon>Fungi</taxon>
        <taxon>Fungi incertae sedis</taxon>
        <taxon>Mucoromycota</taxon>
        <taxon>Glomeromycotina</taxon>
        <taxon>Glomeromycetes</taxon>
        <taxon>Paraglomerales</taxon>
        <taxon>Paraglomeraceae</taxon>
        <taxon>Paraglomus</taxon>
    </lineage>
</organism>
<dbReference type="Proteomes" id="UP000789739">
    <property type="component" value="Unassembled WGS sequence"/>
</dbReference>
<gene>
    <name evidence="1" type="ORF">PBRASI_LOCUS1696</name>
</gene>
<dbReference type="AlphaFoldDB" id="A0A9N8WHW4"/>
<name>A0A9N8WHW4_9GLOM</name>
<dbReference type="EMBL" id="CAJVPI010000116">
    <property type="protein sequence ID" value="CAG8483221.1"/>
    <property type="molecule type" value="Genomic_DNA"/>
</dbReference>
<evidence type="ECO:0000313" key="2">
    <source>
        <dbReference type="Proteomes" id="UP000789739"/>
    </source>
</evidence>
<evidence type="ECO:0000313" key="1">
    <source>
        <dbReference type="EMBL" id="CAG8483221.1"/>
    </source>
</evidence>
<sequence length="163" mass="18081">MSLIKTAASSSSYQIKMKTQQLRSDASVQIMLHKQYGVCLSGILGMQCWRPATHTTYKELLDMAGITGIIYYIKIFSGPAPSIPVASIRTWSGGPSVDVHNDMDKLLKAMQISRTVSSAMQQKNNLNASRVMECSYISMKQQFIQCQHGESSLAQTNQVLGWK</sequence>
<keyword evidence="2" id="KW-1185">Reference proteome</keyword>